<dbReference type="Proteomes" id="UP000018144">
    <property type="component" value="Unassembled WGS sequence"/>
</dbReference>
<evidence type="ECO:0000313" key="1">
    <source>
        <dbReference type="EMBL" id="CCX10502.1"/>
    </source>
</evidence>
<protein>
    <submittedName>
        <fullName evidence="1">Uncharacterized protein</fullName>
    </submittedName>
</protein>
<gene>
    <name evidence="1" type="ORF">PCON_10096</name>
</gene>
<reference evidence="1 2" key="1">
    <citation type="journal article" date="2013" name="PLoS Genet.">
        <title>The genome and development-dependent transcriptomes of Pyronema confluens: a window into fungal evolution.</title>
        <authorList>
            <person name="Traeger S."/>
            <person name="Altegoer F."/>
            <person name="Freitag M."/>
            <person name="Gabaldon T."/>
            <person name="Kempken F."/>
            <person name="Kumar A."/>
            <person name="Marcet-Houben M."/>
            <person name="Poggeler S."/>
            <person name="Stajich J.E."/>
            <person name="Nowrousian M."/>
        </authorList>
    </citation>
    <scope>NUCLEOTIDE SEQUENCE [LARGE SCALE GENOMIC DNA]</scope>
    <source>
        <strain evidence="2">CBS 100304</strain>
        <tissue evidence="1">Vegetative mycelium</tissue>
    </source>
</reference>
<dbReference type="EMBL" id="HF935545">
    <property type="protein sequence ID" value="CCX10502.1"/>
    <property type="molecule type" value="Genomic_DNA"/>
</dbReference>
<sequence length="176" mass="20526">MSSVYQPYAGYMNHEPSNYAYSHYSAPPVAPDIRAAMKAISDRWMEQAKLGVDRMQADAESMKRNRNTNPSAFEQRMNQHKRQLKGEMDSVINRGYESIIHKANARPEYEHDAIFSLWQTISGRFMNFLNSIMHWIEQLAKAVIRCIQRAWNEVQSYFQKIREICGFAMCFVSGLF</sequence>
<dbReference type="AlphaFoldDB" id="U4L9V9"/>
<keyword evidence="2" id="KW-1185">Reference proteome</keyword>
<organism evidence="1 2">
    <name type="scientific">Pyronema omphalodes (strain CBS 100304)</name>
    <name type="common">Pyronema confluens</name>
    <dbReference type="NCBI Taxonomy" id="1076935"/>
    <lineage>
        <taxon>Eukaryota</taxon>
        <taxon>Fungi</taxon>
        <taxon>Dikarya</taxon>
        <taxon>Ascomycota</taxon>
        <taxon>Pezizomycotina</taxon>
        <taxon>Pezizomycetes</taxon>
        <taxon>Pezizales</taxon>
        <taxon>Pyronemataceae</taxon>
        <taxon>Pyronema</taxon>
    </lineage>
</organism>
<name>U4L9V9_PYROM</name>
<evidence type="ECO:0000313" key="2">
    <source>
        <dbReference type="Proteomes" id="UP000018144"/>
    </source>
</evidence>
<accession>U4L9V9</accession>
<proteinExistence type="predicted"/>